<comment type="caution">
    <text evidence="1">The sequence shown here is derived from an EMBL/GenBank/DDBJ whole genome shotgun (WGS) entry which is preliminary data.</text>
</comment>
<reference evidence="1" key="1">
    <citation type="submission" date="2021-02" db="EMBL/GenBank/DDBJ databases">
        <authorList>
            <consortium name="DOE Joint Genome Institute"/>
            <person name="Ahrendt S."/>
            <person name="Looney B.P."/>
            <person name="Miyauchi S."/>
            <person name="Morin E."/>
            <person name="Drula E."/>
            <person name="Courty P.E."/>
            <person name="Chicoki N."/>
            <person name="Fauchery L."/>
            <person name="Kohler A."/>
            <person name="Kuo A."/>
            <person name="Labutti K."/>
            <person name="Pangilinan J."/>
            <person name="Lipzen A."/>
            <person name="Riley R."/>
            <person name="Andreopoulos W."/>
            <person name="He G."/>
            <person name="Johnson J."/>
            <person name="Barry K.W."/>
            <person name="Grigoriev I.V."/>
            <person name="Nagy L."/>
            <person name="Hibbett D."/>
            <person name="Henrissat B."/>
            <person name="Matheny P.B."/>
            <person name="Labbe J."/>
            <person name="Martin F."/>
        </authorList>
    </citation>
    <scope>NUCLEOTIDE SEQUENCE</scope>
    <source>
        <strain evidence="1">FP105234-sp</strain>
    </source>
</reference>
<name>A0ACB8RQP7_9AGAM</name>
<reference evidence="1" key="2">
    <citation type="journal article" date="2022" name="New Phytol.">
        <title>Evolutionary transition to the ectomycorrhizal habit in the genomes of a hyperdiverse lineage of mushroom-forming fungi.</title>
        <authorList>
            <person name="Looney B."/>
            <person name="Miyauchi S."/>
            <person name="Morin E."/>
            <person name="Drula E."/>
            <person name="Courty P.E."/>
            <person name="Kohler A."/>
            <person name="Kuo A."/>
            <person name="LaButti K."/>
            <person name="Pangilinan J."/>
            <person name="Lipzen A."/>
            <person name="Riley R."/>
            <person name="Andreopoulos W."/>
            <person name="He G."/>
            <person name="Johnson J."/>
            <person name="Nolan M."/>
            <person name="Tritt A."/>
            <person name="Barry K.W."/>
            <person name="Grigoriev I.V."/>
            <person name="Nagy L.G."/>
            <person name="Hibbett D."/>
            <person name="Henrissat B."/>
            <person name="Matheny P.B."/>
            <person name="Labbe J."/>
            <person name="Martin F.M."/>
        </authorList>
    </citation>
    <scope>NUCLEOTIDE SEQUENCE</scope>
    <source>
        <strain evidence="1">FP105234-sp</strain>
    </source>
</reference>
<dbReference type="Proteomes" id="UP000814033">
    <property type="component" value="Unassembled WGS sequence"/>
</dbReference>
<proteinExistence type="predicted"/>
<organism evidence="1 2">
    <name type="scientific">Auriscalpium vulgare</name>
    <dbReference type="NCBI Taxonomy" id="40419"/>
    <lineage>
        <taxon>Eukaryota</taxon>
        <taxon>Fungi</taxon>
        <taxon>Dikarya</taxon>
        <taxon>Basidiomycota</taxon>
        <taxon>Agaricomycotina</taxon>
        <taxon>Agaricomycetes</taxon>
        <taxon>Russulales</taxon>
        <taxon>Auriscalpiaceae</taxon>
        <taxon>Auriscalpium</taxon>
    </lineage>
</organism>
<evidence type="ECO:0000313" key="2">
    <source>
        <dbReference type="Proteomes" id="UP000814033"/>
    </source>
</evidence>
<keyword evidence="2" id="KW-1185">Reference proteome</keyword>
<sequence length="509" mass="54389">MQSTDSLDESNAHVAHAQGVAQHNAQLPATRLPPEILIRIFSTLSSIDQPQPSSKHWDSFGTIGWLAATYVCRRWRSVALDDALLWASNITMPFPLGTRWNEIFLSRAKDAPLAVTDASHHSWRPPKHAELAFITANLARTQILRLTATGAHLSALCTPAPLLHTLDLISLGTSLDQLKGLLGGATGAPALRHLKTSGLLPWTLPLLVHLTSLHVKYTGISIEGTEVKMFSALGGMAALERLTLDLQLGAPAAAPVALATLRELRLRTSVASARNIMQSVTLPATACARYELRCSGATAADLSMLFRAATACVDTSAPIVRMEITPAVTEALSWGQSAVRVVDVVAWRRADRADAPTLSLSFKDPDGRPLDQGLVSSALTTLASAGLTALVVSCEGSDSTWPWALWCADVLRSVTVAGNAAQRFCAVLAAAPARFVPALAELALRDADMDFAVGYVGGEGKVRELALGLERRGRAGSALRVLNLERCELEEGRVLRLRRAVPGMEVTVL</sequence>
<protein>
    <submittedName>
        <fullName evidence="1">Uncharacterized protein</fullName>
    </submittedName>
</protein>
<evidence type="ECO:0000313" key="1">
    <source>
        <dbReference type="EMBL" id="KAI0046270.1"/>
    </source>
</evidence>
<accession>A0ACB8RQP7</accession>
<dbReference type="EMBL" id="MU275929">
    <property type="protein sequence ID" value="KAI0046270.1"/>
    <property type="molecule type" value="Genomic_DNA"/>
</dbReference>
<gene>
    <name evidence="1" type="ORF">FA95DRAFT_1606995</name>
</gene>